<dbReference type="InterPro" id="IPR034213">
    <property type="entry name" value="S8_Vpr-like"/>
</dbReference>
<dbReference type="InterPro" id="IPR050131">
    <property type="entry name" value="Peptidase_S8_subtilisin-like"/>
</dbReference>
<proteinExistence type="inferred from homology"/>
<gene>
    <name evidence="13" type="ORF">D0466_14195</name>
</gene>
<name>A0A372LA75_9BACI</name>
<dbReference type="SUPFAM" id="SSF52743">
    <property type="entry name" value="Subtilisin-like"/>
    <property type="match status" value="1"/>
</dbReference>
<comment type="similarity">
    <text evidence="1 9 10">Belongs to the peptidase S8 family.</text>
</comment>
<keyword evidence="2" id="KW-0134">Cell wall</keyword>
<dbReference type="GO" id="GO:0004252">
    <property type="term" value="F:serine-type endopeptidase activity"/>
    <property type="evidence" value="ECO:0007669"/>
    <property type="project" value="UniProtKB-UniRule"/>
</dbReference>
<evidence type="ECO:0000259" key="11">
    <source>
        <dbReference type="Pfam" id="PF00082"/>
    </source>
</evidence>
<dbReference type="InterPro" id="IPR000209">
    <property type="entry name" value="Peptidase_S8/S53_dom"/>
</dbReference>
<evidence type="ECO:0000313" key="13">
    <source>
        <dbReference type="EMBL" id="RFU62518.1"/>
    </source>
</evidence>
<evidence type="ECO:0000256" key="3">
    <source>
        <dbReference type="ARBA" id="ARBA00022525"/>
    </source>
</evidence>
<dbReference type="PANTHER" id="PTHR43806">
    <property type="entry name" value="PEPTIDASE S8"/>
    <property type="match status" value="1"/>
</dbReference>
<feature type="domain" description="PA" evidence="12">
    <location>
        <begin position="345"/>
        <end position="408"/>
    </location>
</feature>
<organism evidence="13 14">
    <name type="scientific">Peribacillus glennii</name>
    <dbReference type="NCBI Taxonomy" id="2303991"/>
    <lineage>
        <taxon>Bacteria</taxon>
        <taxon>Bacillati</taxon>
        <taxon>Bacillota</taxon>
        <taxon>Bacilli</taxon>
        <taxon>Bacillales</taxon>
        <taxon>Bacillaceae</taxon>
        <taxon>Peribacillus</taxon>
    </lineage>
</organism>
<evidence type="ECO:0000256" key="9">
    <source>
        <dbReference type="PROSITE-ProRule" id="PRU01240"/>
    </source>
</evidence>
<dbReference type="GO" id="GO:0006508">
    <property type="term" value="P:proteolysis"/>
    <property type="evidence" value="ECO:0007669"/>
    <property type="project" value="UniProtKB-KW"/>
</dbReference>
<evidence type="ECO:0000256" key="4">
    <source>
        <dbReference type="ARBA" id="ARBA00022670"/>
    </source>
</evidence>
<dbReference type="InterPro" id="IPR003137">
    <property type="entry name" value="PA_domain"/>
</dbReference>
<dbReference type="Pfam" id="PF02225">
    <property type="entry name" value="PA"/>
    <property type="match status" value="1"/>
</dbReference>
<dbReference type="OrthoDB" id="9798386at2"/>
<feature type="active site" description="Charge relay system" evidence="8 9">
    <location>
        <position position="472"/>
    </location>
</feature>
<reference evidence="13 14" key="1">
    <citation type="submission" date="2018-08" db="EMBL/GenBank/DDBJ databases">
        <title>Bacillus chawlae sp. nov., Bacillus glennii sp. nov., and Bacillus saganii sp. nov. Isolated from the Vehicle Assembly Building at Kennedy Space Center where the Viking Spacecraft were Assembled.</title>
        <authorList>
            <person name="Seuylemezian A."/>
            <person name="Vaishampayan P."/>
        </authorList>
    </citation>
    <scope>NUCLEOTIDE SEQUENCE [LARGE SCALE GENOMIC DNA]</scope>
    <source>
        <strain evidence="13 14">V44-8</strain>
    </source>
</reference>
<dbReference type="EMBL" id="QVTD01000010">
    <property type="protein sequence ID" value="RFU62518.1"/>
    <property type="molecule type" value="Genomic_DNA"/>
</dbReference>
<keyword evidence="7 9" id="KW-0720">Serine protease</keyword>
<dbReference type="InterPro" id="IPR015500">
    <property type="entry name" value="Peptidase_S8_subtilisin-rel"/>
</dbReference>
<evidence type="ECO:0000313" key="14">
    <source>
        <dbReference type="Proteomes" id="UP000262939"/>
    </source>
</evidence>
<dbReference type="Proteomes" id="UP000262939">
    <property type="component" value="Unassembled WGS sequence"/>
</dbReference>
<dbReference type="InterPro" id="IPR036852">
    <property type="entry name" value="Peptidase_S8/S53_dom_sf"/>
</dbReference>
<dbReference type="Pfam" id="PF00082">
    <property type="entry name" value="Peptidase_S8"/>
    <property type="match status" value="1"/>
</dbReference>
<dbReference type="PROSITE" id="PS00136">
    <property type="entry name" value="SUBTILASE_ASP"/>
    <property type="match status" value="1"/>
</dbReference>
<feature type="active site" description="Charge relay system" evidence="8 9">
    <location>
        <position position="180"/>
    </location>
</feature>
<keyword evidence="6 9" id="KW-0378">Hydrolase</keyword>
<keyword evidence="4 9" id="KW-0645">Protease</keyword>
<evidence type="ECO:0000256" key="7">
    <source>
        <dbReference type="ARBA" id="ARBA00022825"/>
    </source>
</evidence>
<comment type="caution">
    <text evidence="13">The sequence shown here is derived from an EMBL/GenBank/DDBJ whole genome shotgun (WGS) entry which is preliminary data.</text>
</comment>
<dbReference type="InterPro" id="IPR023828">
    <property type="entry name" value="Peptidase_S8_Ser-AS"/>
</dbReference>
<dbReference type="CDD" id="cd02133">
    <property type="entry name" value="PA_C5a_like"/>
    <property type="match status" value="1"/>
</dbReference>
<evidence type="ECO:0000256" key="6">
    <source>
        <dbReference type="ARBA" id="ARBA00022801"/>
    </source>
</evidence>
<dbReference type="InterPro" id="IPR046450">
    <property type="entry name" value="PA_dom_sf"/>
</dbReference>
<dbReference type="SUPFAM" id="SSF52025">
    <property type="entry name" value="PA domain"/>
    <property type="match status" value="1"/>
</dbReference>
<evidence type="ECO:0000256" key="1">
    <source>
        <dbReference type="ARBA" id="ARBA00011073"/>
    </source>
</evidence>
<dbReference type="PROSITE" id="PS51892">
    <property type="entry name" value="SUBTILASE"/>
    <property type="match status" value="1"/>
</dbReference>
<dbReference type="PRINTS" id="PR00723">
    <property type="entry name" value="SUBTILISIN"/>
</dbReference>
<feature type="active site" description="Charge relay system" evidence="8 9">
    <location>
        <position position="140"/>
    </location>
</feature>
<dbReference type="PROSITE" id="PS00138">
    <property type="entry name" value="SUBTILASE_SER"/>
    <property type="match status" value="1"/>
</dbReference>
<dbReference type="CDD" id="cd07474">
    <property type="entry name" value="Peptidases_S8_subtilisin_Vpr-like"/>
    <property type="match status" value="1"/>
</dbReference>
<dbReference type="PANTHER" id="PTHR43806:SF65">
    <property type="entry name" value="SERINE PROTEASE APRX"/>
    <property type="match status" value="1"/>
</dbReference>
<dbReference type="InterPro" id="IPR023827">
    <property type="entry name" value="Peptidase_S8_Asp-AS"/>
</dbReference>
<dbReference type="PROSITE" id="PS00137">
    <property type="entry name" value="SUBTILASE_HIS"/>
    <property type="match status" value="1"/>
</dbReference>
<keyword evidence="5" id="KW-0732">Signal</keyword>
<dbReference type="AlphaFoldDB" id="A0A372LA75"/>
<protein>
    <submittedName>
        <fullName evidence="13">Peptidase S8</fullName>
    </submittedName>
</protein>
<evidence type="ECO:0000256" key="8">
    <source>
        <dbReference type="PIRSR" id="PIRSR615500-1"/>
    </source>
</evidence>
<evidence type="ECO:0000256" key="2">
    <source>
        <dbReference type="ARBA" id="ARBA00022512"/>
    </source>
</evidence>
<evidence type="ECO:0000256" key="10">
    <source>
        <dbReference type="RuleBase" id="RU003355"/>
    </source>
</evidence>
<dbReference type="Gene3D" id="3.50.30.30">
    <property type="match status" value="1"/>
</dbReference>
<dbReference type="Gene3D" id="3.40.50.200">
    <property type="entry name" value="Peptidase S8/S53 domain"/>
    <property type="match status" value="1"/>
</dbReference>
<dbReference type="InterPro" id="IPR022398">
    <property type="entry name" value="Peptidase_S8_His-AS"/>
</dbReference>
<keyword evidence="3" id="KW-0964">Secreted</keyword>
<keyword evidence="14" id="KW-1185">Reference proteome</keyword>
<accession>A0A372LA75</accession>
<sequence length="738" mass="80567">MKKVVLLLSLLLVIPETFPRSAIRIPPLPQISPAETATAIVTLKEQADTSSIRKLLEKYPSLKVRCVYQHALSGFSVAGKVKEMEELKKERLISNVSQVSYYQAEMEGSIPFIGADKIRNLFDEKNQRITGKGIKVGVIDTGIDYNHPDLRRTYRFGRDFVDGDRDPMETKGSAGLATVHGTHVAGIIAANGKMKGVAPEAEIYAYRALGPGGVGNTEQVLAAIEAAIEDKVDVLNLSLGNNVNGPDLPISQALNKAVDQGIVAVTSNGNSGPDVWTVGSPGTAEKAISVGASTPPLRVPYLVAGLGARRKEIRLMPLQGVEEWNLSFSGLLMYGGVGYRKELHHAKGKIVLLKRGKLTFDEKVRNAEKAGAKGVIIYNNTKGGFIGSLEEQRNIPAASIDKAAGERLKQTLLIGGNGDVRFLYKKEEDKLADFSSRGPVTVTWGIKPDILAPGVAIKSTIPSGYLALQGTSMAAPHVAGASALILQAHPDWSPGQVKSALMSTSKPLVNENRQPYRTYEQGAGRLQIDKAVKADTILVPGSLSFGMYENKEGIDEHLEKVTVGNEGKTIKHYSFTFPKREQGITWKFPSSFTVKPGEQKQITIGLQVSPNEMEKGIYDGYLTLLEGTNRISLPFLYVKEEPNYPRVMGFDFGEGDKEGTYRYEMYLPRGAEEFGIALYNEDNLQFAGFMDWGRNNPGGMVKKDIPREKLPPKGIYKAIVFAKKSGKEDRIDAMIQIE</sequence>
<evidence type="ECO:0000259" key="12">
    <source>
        <dbReference type="Pfam" id="PF02225"/>
    </source>
</evidence>
<feature type="domain" description="Peptidase S8/S53" evidence="11">
    <location>
        <begin position="131"/>
        <end position="523"/>
    </location>
</feature>
<evidence type="ECO:0000256" key="5">
    <source>
        <dbReference type="ARBA" id="ARBA00022729"/>
    </source>
</evidence>